<feature type="domain" description="Chorismate mutase" evidence="4">
    <location>
        <begin position="7"/>
        <end position="97"/>
    </location>
</feature>
<keyword evidence="2" id="KW-0413">Isomerase</keyword>
<dbReference type="PROSITE" id="PS51168">
    <property type="entry name" value="CHORISMATE_MUT_2"/>
    <property type="match status" value="1"/>
</dbReference>
<reference evidence="5 6" key="1">
    <citation type="submission" date="2016-10" db="EMBL/GenBank/DDBJ databases">
        <authorList>
            <person name="de Groot N.N."/>
        </authorList>
    </citation>
    <scope>NUCLEOTIDE SEQUENCE [LARGE SCALE GENOMIC DNA]</scope>
    <source>
        <strain evidence="5 6">JCM 19513</strain>
    </source>
</reference>
<dbReference type="InterPro" id="IPR002701">
    <property type="entry name" value="CM_II_prokaryot"/>
</dbReference>
<evidence type="ECO:0000256" key="1">
    <source>
        <dbReference type="ARBA" id="ARBA00012404"/>
    </source>
</evidence>
<evidence type="ECO:0000256" key="2">
    <source>
        <dbReference type="ARBA" id="ARBA00023235"/>
    </source>
</evidence>
<dbReference type="Proteomes" id="UP000185766">
    <property type="component" value="Unassembled WGS sequence"/>
</dbReference>
<proteinExistence type="predicted"/>
<dbReference type="InterPro" id="IPR036263">
    <property type="entry name" value="Chorismate_II_sf"/>
</dbReference>
<accession>A0A1H7NYN1</accession>
<sequence>MTTLLAPEACQSMADIRHAIDSLDEQIITLLGQRYRYVLAAAPLKTSVQSVRAEERLRQVLAQRREWAQTHGLNPDAIERLYSDLIEHFIAEELRHWQAAQSSAPCGTKR</sequence>
<dbReference type="STRING" id="1429083.GCA_001885685_01814"/>
<dbReference type="PANTHER" id="PTHR38041">
    <property type="entry name" value="CHORISMATE MUTASE"/>
    <property type="match status" value="1"/>
</dbReference>
<dbReference type="NCBIfam" id="NF005475">
    <property type="entry name" value="PRK07075.1"/>
    <property type="match status" value="1"/>
</dbReference>
<organism evidence="5 6">
    <name type="scientific">Atopomonas hussainii</name>
    <dbReference type="NCBI Taxonomy" id="1429083"/>
    <lineage>
        <taxon>Bacteria</taxon>
        <taxon>Pseudomonadati</taxon>
        <taxon>Pseudomonadota</taxon>
        <taxon>Gammaproteobacteria</taxon>
        <taxon>Pseudomonadales</taxon>
        <taxon>Pseudomonadaceae</taxon>
        <taxon>Atopomonas</taxon>
    </lineage>
</organism>
<dbReference type="InterPro" id="IPR051331">
    <property type="entry name" value="Chorismate_mutase-related"/>
</dbReference>
<dbReference type="EC" id="5.4.99.5" evidence="1"/>
<feature type="binding site" evidence="3">
    <location>
        <position position="93"/>
    </location>
    <ligand>
        <name>substrate</name>
    </ligand>
</feature>
<dbReference type="EMBL" id="FOAS01000010">
    <property type="protein sequence ID" value="SEL28374.1"/>
    <property type="molecule type" value="Genomic_DNA"/>
</dbReference>
<dbReference type="PIRSF" id="PIRSF029775">
    <property type="entry name" value="Isochor_pyr_lyas"/>
    <property type="match status" value="1"/>
</dbReference>
<dbReference type="GO" id="GO:0009697">
    <property type="term" value="P:salicylic acid biosynthetic process"/>
    <property type="evidence" value="ECO:0007669"/>
    <property type="project" value="InterPro"/>
</dbReference>
<protein>
    <recommendedName>
        <fullName evidence="1">chorismate mutase</fullName>
        <ecNumber evidence="1">5.4.99.5</ecNumber>
    </recommendedName>
</protein>
<dbReference type="GO" id="GO:0004106">
    <property type="term" value="F:chorismate mutase activity"/>
    <property type="evidence" value="ECO:0007669"/>
    <property type="project" value="UniProtKB-EC"/>
</dbReference>
<evidence type="ECO:0000256" key="3">
    <source>
        <dbReference type="PIRSR" id="PIRSR029775-1"/>
    </source>
</evidence>
<dbReference type="InterPro" id="IPR036979">
    <property type="entry name" value="CM_dom_sf"/>
</dbReference>
<keyword evidence="5" id="KW-0670">Pyruvate</keyword>
<keyword evidence="5" id="KW-0456">Lyase</keyword>
<dbReference type="SMART" id="SM00830">
    <property type="entry name" value="CM_2"/>
    <property type="match status" value="1"/>
</dbReference>
<dbReference type="SUPFAM" id="SSF48600">
    <property type="entry name" value="Chorismate mutase II"/>
    <property type="match status" value="1"/>
</dbReference>
<name>A0A1H7NYN1_9GAMM</name>
<dbReference type="InterPro" id="IPR008241">
    <property type="entry name" value="Isochorismate_pyruvate-lyase"/>
</dbReference>
<dbReference type="PANTHER" id="PTHR38041:SF1">
    <property type="entry name" value="CHORISMATE MUTASE"/>
    <property type="match status" value="1"/>
</dbReference>
<gene>
    <name evidence="5" type="ORF">SAMN05216214_11054</name>
</gene>
<feature type="binding site" evidence="3">
    <location>
        <position position="45"/>
    </location>
    <ligand>
        <name>substrate</name>
    </ligand>
</feature>
<dbReference type="GO" id="GO:0016835">
    <property type="term" value="F:carbon-oxygen lyase activity"/>
    <property type="evidence" value="ECO:0007669"/>
    <property type="project" value="InterPro"/>
</dbReference>
<dbReference type="GO" id="GO:0046417">
    <property type="term" value="P:chorismate metabolic process"/>
    <property type="evidence" value="ECO:0007669"/>
    <property type="project" value="InterPro"/>
</dbReference>
<feature type="binding site" evidence="3">
    <location>
        <position position="34"/>
    </location>
    <ligand>
        <name>substrate</name>
    </ligand>
</feature>
<dbReference type="RefSeq" id="WP_074868357.1">
    <property type="nucleotide sequence ID" value="NZ_FOAS01000010.1"/>
</dbReference>
<evidence type="ECO:0000313" key="5">
    <source>
        <dbReference type="EMBL" id="SEL28374.1"/>
    </source>
</evidence>
<dbReference type="Gene3D" id="1.20.59.10">
    <property type="entry name" value="Chorismate mutase"/>
    <property type="match status" value="1"/>
</dbReference>
<feature type="binding site" evidence="3">
    <location>
        <position position="17"/>
    </location>
    <ligand>
        <name>substrate</name>
    </ligand>
</feature>
<dbReference type="Pfam" id="PF01817">
    <property type="entry name" value="CM_2"/>
    <property type="match status" value="1"/>
</dbReference>
<dbReference type="AlphaFoldDB" id="A0A1H7NYN1"/>
<evidence type="ECO:0000313" key="6">
    <source>
        <dbReference type="Proteomes" id="UP000185766"/>
    </source>
</evidence>
<evidence type="ECO:0000259" key="4">
    <source>
        <dbReference type="PROSITE" id="PS51168"/>
    </source>
</evidence>
<keyword evidence="6" id="KW-1185">Reference proteome</keyword>